<name>A0ABT8LBI6_9BACT</name>
<dbReference type="InterPro" id="IPR006694">
    <property type="entry name" value="Fatty_acid_hydroxylase"/>
</dbReference>
<dbReference type="EC" id="1.-.-.-" evidence="9"/>
<keyword evidence="4 9" id="KW-0560">Oxidoreductase</keyword>
<evidence type="ECO:0000256" key="3">
    <source>
        <dbReference type="ARBA" id="ARBA00022989"/>
    </source>
</evidence>
<dbReference type="Pfam" id="PF04116">
    <property type="entry name" value="FA_hydroxylase"/>
    <property type="match status" value="1"/>
</dbReference>
<gene>
    <name evidence="9" type="ORF">QQ020_23885</name>
</gene>
<feature type="domain" description="Fatty acid hydroxylase" evidence="8">
    <location>
        <begin position="92"/>
        <end position="224"/>
    </location>
</feature>
<comment type="subcellular location">
    <subcellularLocation>
        <location evidence="1">Endomembrane system</location>
        <topology evidence="1">Multi-pass membrane protein</topology>
    </subcellularLocation>
</comment>
<feature type="transmembrane region" description="Helical" evidence="7">
    <location>
        <begin position="82"/>
        <end position="104"/>
    </location>
</feature>
<proteinExistence type="predicted"/>
<evidence type="ECO:0000256" key="5">
    <source>
        <dbReference type="ARBA" id="ARBA00023098"/>
    </source>
</evidence>
<dbReference type="PANTHER" id="PTHR21624">
    <property type="entry name" value="STEROL DESATURASE-RELATED PROTEIN"/>
    <property type="match status" value="1"/>
</dbReference>
<dbReference type="EMBL" id="JAUJEB010000006">
    <property type="protein sequence ID" value="MDN5215142.1"/>
    <property type="molecule type" value="Genomic_DNA"/>
</dbReference>
<evidence type="ECO:0000259" key="8">
    <source>
        <dbReference type="Pfam" id="PF04116"/>
    </source>
</evidence>
<keyword evidence="10" id="KW-1185">Reference proteome</keyword>
<feature type="transmembrane region" description="Helical" evidence="7">
    <location>
        <begin position="54"/>
        <end position="76"/>
    </location>
</feature>
<dbReference type="GO" id="GO:0016491">
    <property type="term" value="F:oxidoreductase activity"/>
    <property type="evidence" value="ECO:0007669"/>
    <property type="project" value="UniProtKB-KW"/>
</dbReference>
<dbReference type="InterPro" id="IPR051689">
    <property type="entry name" value="Sterol_desaturase/TMEM195"/>
</dbReference>
<evidence type="ECO:0000256" key="1">
    <source>
        <dbReference type="ARBA" id="ARBA00004127"/>
    </source>
</evidence>
<reference evidence="9" key="1">
    <citation type="submission" date="2023-06" db="EMBL/GenBank/DDBJ databases">
        <title>Genomic of Agaribacillus aureum.</title>
        <authorList>
            <person name="Wang G."/>
        </authorList>
    </citation>
    <scope>NUCLEOTIDE SEQUENCE</scope>
    <source>
        <strain evidence="9">BMA12</strain>
    </source>
</reference>
<dbReference type="PANTHER" id="PTHR21624:SF1">
    <property type="entry name" value="ALKYLGLYCEROL MONOOXYGENASE"/>
    <property type="match status" value="1"/>
</dbReference>
<keyword evidence="3 7" id="KW-1133">Transmembrane helix</keyword>
<evidence type="ECO:0000256" key="2">
    <source>
        <dbReference type="ARBA" id="ARBA00022692"/>
    </source>
</evidence>
<keyword evidence="6 7" id="KW-0472">Membrane</keyword>
<evidence type="ECO:0000256" key="6">
    <source>
        <dbReference type="ARBA" id="ARBA00023136"/>
    </source>
</evidence>
<feature type="transmembrane region" description="Helical" evidence="7">
    <location>
        <begin position="12"/>
        <end position="33"/>
    </location>
</feature>
<comment type="caution">
    <text evidence="9">The sequence shown here is derived from an EMBL/GenBank/DDBJ whole genome shotgun (WGS) entry which is preliminary data.</text>
</comment>
<protein>
    <submittedName>
        <fullName evidence="9">Sterol desaturase family protein</fullName>
        <ecNumber evidence="9">1.-.-.-</ecNumber>
    </submittedName>
</protein>
<evidence type="ECO:0000313" key="9">
    <source>
        <dbReference type="EMBL" id="MDN5215142.1"/>
    </source>
</evidence>
<accession>A0ABT8LBI6</accession>
<keyword evidence="5" id="KW-0443">Lipid metabolism</keyword>
<keyword evidence="2 7" id="KW-0812">Transmembrane</keyword>
<dbReference type="Proteomes" id="UP001172083">
    <property type="component" value="Unassembled WGS sequence"/>
</dbReference>
<organism evidence="9 10">
    <name type="scientific">Agaribacillus aureus</name>
    <dbReference type="NCBI Taxonomy" id="3051825"/>
    <lineage>
        <taxon>Bacteria</taxon>
        <taxon>Pseudomonadati</taxon>
        <taxon>Bacteroidota</taxon>
        <taxon>Cytophagia</taxon>
        <taxon>Cytophagales</taxon>
        <taxon>Splendidivirgaceae</taxon>
        <taxon>Agaribacillus</taxon>
    </lineage>
</organism>
<sequence length="294" mass="35113">MEEVVIKMEEHVGLVLWGIFIFSMGLAVVEFFYELYKKKITKWRLGEMWASFSVFIVAQLFEKISTFIFVGSFFVFAEFISWQIPVNIWTTILCILLIDFIYYWEHVIEHKVRILWSYHSIHHSSPIYNYTTAMRVSFIDSLITWVFYLPAIIIGFHPYIVVLAFLLVLGYQFWLHTEIIGKLGWFEKIFMTPSQHRVHHGTDKMYLDKNFGALLSIWDRMFGTFQEEQHKPKYGLTTQINTINPIKVHLFEYINIYKDLKGARSLKEVWNYLVKGPDWKPKRLRKQLSKNDKV</sequence>
<evidence type="ECO:0000313" key="10">
    <source>
        <dbReference type="Proteomes" id="UP001172083"/>
    </source>
</evidence>
<feature type="transmembrane region" description="Helical" evidence="7">
    <location>
        <begin position="145"/>
        <end position="174"/>
    </location>
</feature>
<dbReference type="RefSeq" id="WP_346760482.1">
    <property type="nucleotide sequence ID" value="NZ_JAUJEB010000006.1"/>
</dbReference>
<evidence type="ECO:0000256" key="7">
    <source>
        <dbReference type="SAM" id="Phobius"/>
    </source>
</evidence>
<evidence type="ECO:0000256" key="4">
    <source>
        <dbReference type="ARBA" id="ARBA00023002"/>
    </source>
</evidence>